<dbReference type="Gene3D" id="3.40.390.10">
    <property type="entry name" value="Collagenase (Catalytic Domain)"/>
    <property type="match status" value="1"/>
</dbReference>
<reference evidence="7" key="1">
    <citation type="journal article" date="2023" name="Mol. Phylogenet. Evol.">
        <title>Genome-scale phylogeny and comparative genomics of the fungal order Sordariales.</title>
        <authorList>
            <person name="Hensen N."/>
            <person name="Bonometti L."/>
            <person name="Westerberg I."/>
            <person name="Brannstrom I.O."/>
            <person name="Guillou S."/>
            <person name="Cros-Aarteil S."/>
            <person name="Calhoun S."/>
            <person name="Haridas S."/>
            <person name="Kuo A."/>
            <person name="Mondo S."/>
            <person name="Pangilinan J."/>
            <person name="Riley R."/>
            <person name="LaButti K."/>
            <person name="Andreopoulos B."/>
            <person name="Lipzen A."/>
            <person name="Chen C."/>
            <person name="Yan M."/>
            <person name="Daum C."/>
            <person name="Ng V."/>
            <person name="Clum A."/>
            <person name="Steindorff A."/>
            <person name="Ohm R.A."/>
            <person name="Martin F."/>
            <person name="Silar P."/>
            <person name="Natvig D.O."/>
            <person name="Lalanne C."/>
            <person name="Gautier V."/>
            <person name="Ament-Velasquez S.L."/>
            <person name="Kruys A."/>
            <person name="Hutchinson M.I."/>
            <person name="Powell A.J."/>
            <person name="Barry K."/>
            <person name="Miller A.N."/>
            <person name="Grigoriev I.V."/>
            <person name="Debuchy R."/>
            <person name="Gladieux P."/>
            <person name="Hiltunen Thoren M."/>
            <person name="Johannesson H."/>
        </authorList>
    </citation>
    <scope>NUCLEOTIDE SEQUENCE</scope>
    <source>
        <strain evidence="7">CBS 315.58</strain>
    </source>
</reference>
<dbReference type="EMBL" id="MU863935">
    <property type="protein sequence ID" value="KAK4199180.1"/>
    <property type="molecule type" value="Genomic_DNA"/>
</dbReference>
<accession>A0AAN7AVN4</accession>
<gene>
    <name evidence="7" type="ORF">QBC40DRAFT_282349</name>
</gene>
<keyword evidence="4" id="KW-0862">Zinc</keyword>
<feature type="compositionally biased region" description="Low complexity" evidence="5">
    <location>
        <begin position="1"/>
        <end position="16"/>
    </location>
</feature>
<dbReference type="Pfam" id="PF00413">
    <property type="entry name" value="Peptidase_M10"/>
    <property type="match status" value="1"/>
</dbReference>
<dbReference type="SUPFAM" id="SSF55486">
    <property type="entry name" value="Metalloproteases ('zincins'), catalytic domain"/>
    <property type="match status" value="1"/>
</dbReference>
<proteinExistence type="predicted"/>
<dbReference type="GO" id="GO:0008270">
    <property type="term" value="F:zinc ion binding"/>
    <property type="evidence" value="ECO:0007669"/>
    <property type="project" value="InterPro"/>
</dbReference>
<reference evidence="7" key="2">
    <citation type="submission" date="2023-05" db="EMBL/GenBank/DDBJ databases">
        <authorList>
            <consortium name="Lawrence Berkeley National Laboratory"/>
            <person name="Steindorff A."/>
            <person name="Hensen N."/>
            <person name="Bonometti L."/>
            <person name="Westerberg I."/>
            <person name="Brannstrom I.O."/>
            <person name="Guillou S."/>
            <person name="Cros-Aarteil S."/>
            <person name="Calhoun S."/>
            <person name="Haridas S."/>
            <person name="Kuo A."/>
            <person name="Mondo S."/>
            <person name="Pangilinan J."/>
            <person name="Riley R."/>
            <person name="Labutti K."/>
            <person name="Andreopoulos B."/>
            <person name="Lipzen A."/>
            <person name="Chen C."/>
            <person name="Yanf M."/>
            <person name="Daum C."/>
            <person name="Ng V."/>
            <person name="Clum A."/>
            <person name="Ohm R."/>
            <person name="Martin F."/>
            <person name="Silar P."/>
            <person name="Natvig D."/>
            <person name="Lalanne C."/>
            <person name="Gautier V."/>
            <person name="Ament-Velasquez S.L."/>
            <person name="Kruys A."/>
            <person name="Hutchinson M.I."/>
            <person name="Powell A.J."/>
            <person name="Barry K."/>
            <person name="Miller A.N."/>
            <person name="Grigoriev I.V."/>
            <person name="Debuchy R."/>
            <person name="Gladieux P."/>
            <person name="Thoren M.H."/>
            <person name="Johannesson H."/>
        </authorList>
    </citation>
    <scope>NUCLEOTIDE SEQUENCE</scope>
    <source>
        <strain evidence="7">CBS 315.58</strain>
    </source>
</reference>
<dbReference type="InterPro" id="IPR006026">
    <property type="entry name" value="Peptidase_Metallo"/>
</dbReference>
<keyword evidence="8" id="KW-1185">Reference proteome</keyword>
<organism evidence="7 8">
    <name type="scientific">Triangularia verruculosa</name>
    <dbReference type="NCBI Taxonomy" id="2587418"/>
    <lineage>
        <taxon>Eukaryota</taxon>
        <taxon>Fungi</taxon>
        <taxon>Dikarya</taxon>
        <taxon>Ascomycota</taxon>
        <taxon>Pezizomycotina</taxon>
        <taxon>Sordariomycetes</taxon>
        <taxon>Sordariomycetidae</taxon>
        <taxon>Sordariales</taxon>
        <taxon>Podosporaceae</taxon>
        <taxon>Triangularia</taxon>
    </lineage>
</organism>
<feature type="region of interest" description="Disordered" evidence="5">
    <location>
        <begin position="1"/>
        <end position="30"/>
    </location>
</feature>
<protein>
    <recommendedName>
        <fullName evidence="6">Peptidase metallopeptidase domain-containing protein</fullName>
    </recommendedName>
</protein>
<dbReference type="AlphaFoldDB" id="A0AAN7AVN4"/>
<keyword evidence="3" id="KW-0378">Hydrolase</keyword>
<evidence type="ECO:0000256" key="4">
    <source>
        <dbReference type="ARBA" id="ARBA00022833"/>
    </source>
</evidence>
<feature type="domain" description="Peptidase metallopeptidase" evidence="6">
    <location>
        <begin position="207"/>
        <end position="364"/>
    </location>
</feature>
<comment type="caution">
    <text evidence="7">The sequence shown here is derived from an EMBL/GenBank/DDBJ whole genome shotgun (WGS) entry which is preliminary data.</text>
</comment>
<evidence type="ECO:0000256" key="1">
    <source>
        <dbReference type="ARBA" id="ARBA00022670"/>
    </source>
</evidence>
<evidence type="ECO:0000256" key="3">
    <source>
        <dbReference type="ARBA" id="ARBA00022801"/>
    </source>
</evidence>
<keyword evidence="2" id="KW-0479">Metal-binding</keyword>
<dbReference type="GO" id="GO:0031012">
    <property type="term" value="C:extracellular matrix"/>
    <property type="evidence" value="ECO:0007669"/>
    <property type="project" value="InterPro"/>
</dbReference>
<evidence type="ECO:0000313" key="8">
    <source>
        <dbReference type="Proteomes" id="UP001303160"/>
    </source>
</evidence>
<dbReference type="SMART" id="SM00235">
    <property type="entry name" value="ZnMc"/>
    <property type="match status" value="1"/>
</dbReference>
<evidence type="ECO:0000313" key="7">
    <source>
        <dbReference type="EMBL" id="KAK4199180.1"/>
    </source>
</evidence>
<name>A0AAN7AVN4_9PEZI</name>
<dbReference type="InterPro" id="IPR024079">
    <property type="entry name" value="MetalloPept_cat_dom_sf"/>
</dbReference>
<evidence type="ECO:0000259" key="6">
    <source>
        <dbReference type="SMART" id="SM00235"/>
    </source>
</evidence>
<evidence type="ECO:0000256" key="5">
    <source>
        <dbReference type="SAM" id="MobiDB-lite"/>
    </source>
</evidence>
<dbReference type="GO" id="GO:0004222">
    <property type="term" value="F:metalloendopeptidase activity"/>
    <property type="evidence" value="ECO:0007669"/>
    <property type="project" value="InterPro"/>
</dbReference>
<evidence type="ECO:0000256" key="2">
    <source>
        <dbReference type="ARBA" id="ARBA00022723"/>
    </source>
</evidence>
<keyword evidence="1" id="KW-0645">Protease</keyword>
<dbReference type="GO" id="GO:0006508">
    <property type="term" value="P:proteolysis"/>
    <property type="evidence" value="ECO:0007669"/>
    <property type="project" value="UniProtKB-KW"/>
</dbReference>
<sequence length="431" mass="47628">MASDLSASDRSTIETSSSDESEASTLRTPTLAQASTALTIPTVDLFGRHVIEPVKKQRKDNRRKWKGLDAIADPTTRIKQEVGHAVGGSELCPPGDYPAVLELEDEGEPFVQHMQCLAAKEKPLAGHVEMILLTSTAVIIVALLLSENKCNTLLVIPSITVFVMLGRVLASNATNNLWVQSDAPLHCVTQKRGIDGALRAQIGLIDRVPRWATGTELKYVICAETFPSPAAAALAASNLAQAIDLFADVPVAFREVTRNTRAHFSVVYRDFPDTGEANVLASAFFPNRGPRETRTLHVYALAFRQKHIGNQVQILAHEVGHILGLRHEFAPESAEWRSLTYGRRNPGSIMSYPADWSTAKVTQQDIDELKAFYLDPNPFLGDEDTGDSWFVQRINPPESRYPYEIRPTSFWGSFFAFRQSGGREREPVMTS</sequence>
<dbReference type="InterPro" id="IPR001818">
    <property type="entry name" value="Pept_M10_metallopeptidase"/>
</dbReference>
<dbReference type="Proteomes" id="UP001303160">
    <property type="component" value="Unassembled WGS sequence"/>
</dbReference>